<name>A0A1W0W588_SORBI</name>
<dbReference type="Proteomes" id="UP000000768">
    <property type="component" value="Chromosome 2"/>
</dbReference>
<reference evidence="3" key="2">
    <citation type="journal article" date="2018" name="Plant J.">
        <title>The Sorghum bicolor reference genome: improved assembly, gene annotations, a transcriptome atlas, and signatures of genome organization.</title>
        <authorList>
            <person name="McCormick R.F."/>
            <person name="Truong S.K."/>
            <person name="Sreedasyam A."/>
            <person name="Jenkins J."/>
            <person name="Shu S."/>
            <person name="Sims D."/>
            <person name="Kennedy M."/>
            <person name="Amirebrahimi M."/>
            <person name="Weers B.D."/>
            <person name="McKinley B."/>
            <person name="Mattison A."/>
            <person name="Morishige D.T."/>
            <person name="Grimwood J."/>
            <person name="Schmutz J."/>
            <person name="Mullet J.E."/>
        </authorList>
    </citation>
    <scope>NUCLEOTIDE SEQUENCE [LARGE SCALE GENOMIC DNA]</scope>
    <source>
        <strain evidence="3">cv. BTx623</strain>
    </source>
</reference>
<dbReference type="AlphaFoldDB" id="A0A1W0W588"/>
<proteinExistence type="predicted"/>
<dbReference type="InParanoid" id="A0A1W0W588"/>
<evidence type="ECO:0000313" key="2">
    <source>
        <dbReference type="EMBL" id="OQU89574.1"/>
    </source>
</evidence>
<dbReference type="Gramene" id="OQU89574">
    <property type="protein sequence ID" value="OQU89574"/>
    <property type="gene ID" value="SORBI_3002G216700"/>
</dbReference>
<sequence length="600" mass="68378">MVCGARRQMESNPALDGDTSREPREASAAPYVWEGKSQETANSMMKQMRRKKKNRSPSPDLVIDGQSCDAVAVRTPKKQHSQTQSPPLACDASGCAQAASGEASVMLHGLSKSETNLIHDRMGQSSCDTETSVATDKISEFAAQVELQNDLNQAVLPTCLDSGRSEEAHRTSPVVTTSEPTLEKEAKIQSSLASTDPVGVTSDHGEQPDKIVHVFNEEEIEGLDWSDAKLREQIHVYLDKLNFSLPDEDDEFWSLYDDQELKKLNERLALHRVRAHKISEGALLEELDDEKLIQEYPPAILEDEEYFQWYEKDFEWYFDPNCCRFVGFQDYQRLVLRDDRQYLRWGEYHKTYMTYQGDQEYVKFYETVSRETKWLENFVDASMDEWLRYETLAMYKAMKIAAGCNNILPTLIHTGFNEYLWDVKCNGTYDDYASLYLEIWKRVAKEKMSFLSAVKEIHDQDMCSPCLIQMKIELGCAPTSGGLRTNYDRYLADLDGEVEQNEAHSIILEAVKKFVPKQKSYYDYVIKKLDIARKNGCKLANSSNAITGGGGGGGVRRRAVQEANQAMDVDKPRCLLDYPICPLLIWLLRGWFLTPLTFKG</sequence>
<dbReference type="PANTHER" id="PTHR34480">
    <property type="entry name" value="OS01G0967800 PROTEIN-RELATED"/>
    <property type="match status" value="1"/>
</dbReference>
<gene>
    <name evidence="2" type="ORF">SORBI_3002G216700</name>
</gene>
<dbReference type="FunCoup" id="A0A1W0W588">
    <property type="interactions" value="722"/>
</dbReference>
<organism evidence="2 3">
    <name type="scientific">Sorghum bicolor</name>
    <name type="common">Sorghum</name>
    <name type="synonym">Sorghum vulgare</name>
    <dbReference type="NCBI Taxonomy" id="4558"/>
    <lineage>
        <taxon>Eukaryota</taxon>
        <taxon>Viridiplantae</taxon>
        <taxon>Streptophyta</taxon>
        <taxon>Embryophyta</taxon>
        <taxon>Tracheophyta</taxon>
        <taxon>Spermatophyta</taxon>
        <taxon>Magnoliopsida</taxon>
        <taxon>Liliopsida</taxon>
        <taxon>Poales</taxon>
        <taxon>Poaceae</taxon>
        <taxon>PACMAD clade</taxon>
        <taxon>Panicoideae</taxon>
        <taxon>Andropogonodae</taxon>
        <taxon>Andropogoneae</taxon>
        <taxon>Sorghinae</taxon>
        <taxon>Sorghum</taxon>
    </lineage>
</organism>
<feature type="region of interest" description="Disordered" evidence="1">
    <location>
        <begin position="1"/>
        <end position="68"/>
    </location>
</feature>
<protein>
    <submittedName>
        <fullName evidence="2">Uncharacterized protein</fullName>
    </submittedName>
</protein>
<dbReference type="PANTHER" id="PTHR34480:SF11">
    <property type="entry name" value="OS05G0173500 PROTEIN"/>
    <property type="match status" value="1"/>
</dbReference>
<dbReference type="ExpressionAtlas" id="A0A1W0W588">
    <property type="expression patterns" value="baseline and differential"/>
</dbReference>
<keyword evidence="3" id="KW-1185">Reference proteome</keyword>
<evidence type="ECO:0000313" key="3">
    <source>
        <dbReference type="Proteomes" id="UP000000768"/>
    </source>
</evidence>
<reference evidence="2 3" key="1">
    <citation type="journal article" date="2009" name="Nature">
        <title>The Sorghum bicolor genome and the diversification of grasses.</title>
        <authorList>
            <person name="Paterson A.H."/>
            <person name="Bowers J.E."/>
            <person name="Bruggmann R."/>
            <person name="Dubchak I."/>
            <person name="Grimwood J."/>
            <person name="Gundlach H."/>
            <person name="Haberer G."/>
            <person name="Hellsten U."/>
            <person name="Mitros T."/>
            <person name="Poliakov A."/>
            <person name="Schmutz J."/>
            <person name="Spannagl M."/>
            <person name="Tang H."/>
            <person name="Wang X."/>
            <person name="Wicker T."/>
            <person name="Bharti A.K."/>
            <person name="Chapman J."/>
            <person name="Feltus F.A."/>
            <person name="Gowik U."/>
            <person name="Grigoriev I.V."/>
            <person name="Lyons E."/>
            <person name="Maher C.A."/>
            <person name="Martis M."/>
            <person name="Narechania A."/>
            <person name="Otillar R.P."/>
            <person name="Penning B.W."/>
            <person name="Salamov A.A."/>
            <person name="Wang Y."/>
            <person name="Zhang L."/>
            <person name="Carpita N.C."/>
            <person name="Freeling M."/>
            <person name="Gingle A.R."/>
            <person name="Hash C.T."/>
            <person name="Keller B."/>
            <person name="Klein P."/>
            <person name="Kresovich S."/>
            <person name="McCann M.C."/>
            <person name="Ming R."/>
            <person name="Peterson D.G."/>
            <person name="Mehboob-ur-Rahman"/>
            <person name="Ware D."/>
            <person name="Westhoff P."/>
            <person name="Mayer K.F."/>
            <person name="Messing J."/>
            <person name="Rokhsar D.S."/>
        </authorList>
    </citation>
    <scope>NUCLEOTIDE SEQUENCE [LARGE SCALE GENOMIC DNA]</scope>
    <source>
        <strain evidence="3">cv. BTx623</strain>
    </source>
</reference>
<dbReference type="EMBL" id="CM000761">
    <property type="protein sequence ID" value="OQU89574.1"/>
    <property type="molecule type" value="Genomic_DNA"/>
</dbReference>
<accession>A0A1W0W588</accession>
<evidence type="ECO:0000256" key="1">
    <source>
        <dbReference type="SAM" id="MobiDB-lite"/>
    </source>
</evidence>
<feature type="region of interest" description="Disordered" evidence="1">
    <location>
        <begin position="163"/>
        <end position="207"/>
    </location>
</feature>